<gene>
    <name evidence="2" type="ORF">Sjap_008746</name>
</gene>
<feature type="compositionally biased region" description="Polar residues" evidence="1">
    <location>
        <begin position="93"/>
        <end position="102"/>
    </location>
</feature>
<reference evidence="2 3" key="1">
    <citation type="submission" date="2024-01" db="EMBL/GenBank/DDBJ databases">
        <title>Genome assemblies of Stephania.</title>
        <authorList>
            <person name="Yang L."/>
        </authorList>
    </citation>
    <scope>NUCLEOTIDE SEQUENCE [LARGE SCALE GENOMIC DNA]</scope>
    <source>
        <strain evidence="2">QJT</strain>
        <tissue evidence="2">Leaf</tissue>
    </source>
</reference>
<evidence type="ECO:0000313" key="3">
    <source>
        <dbReference type="Proteomes" id="UP001417504"/>
    </source>
</evidence>
<feature type="region of interest" description="Disordered" evidence="1">
    <location>
        <begin position="380"/>
        <end position="415"/>
    </location>
</feature>
<dbReference type="AlphaFoldDB" id="A0AAP0JSI3"/>
<feature type="compositionally biased region" description="Low complexity" evidence="1">
    <location>
        <begin position="394"/>
        <end position="409"/>
    </location>
</feature>
<dbReference type="Proteomes" id="UP001417504">
    <property type="component" value="Unassembled WGS sequence"/>
</dbReference>
<organism evidence="2 3">
    <name type="scientific">Stephania japonica</name>
    <dbReference type="NCBI Taxonomy" id="461633"/>
    <lineage>
        <taxon>Eukaryota</taxon>
        <taxon>Viridiplantae</taxon>
        <taxon>Streptophyta</taxon>
        <taxon>Embryophyta</taxon>
        <taxon>Tracheophyta</taxon>
        <taxon>Spermatophyta</taxon>
        <taxon>Magnoliopsida</taxon>
        <taxon>Ranunculales</taxon>
        <taxon>Menispermaceae</taxon>
        <taxon>Menispermoideae</taxon>
        <taxon>Cissampelideae</taxon>
        <taxon>Stephania</taxon>
    </lineage>
</organism>
<keyword evidence="3" id="KW-1185">Reference proteome</keyword>
<evidence type="ECO:0000313" key="2">
    <source>
        <dbReference type="EMBL" id="KAK9138152.1"/>
    </source>
</evidence>
<feature type="compositionally biased region" description="Pro residues" evidence="1">
    <location>
        <begin position="230"/>
        <end position="240"/>
    </location>
</feature>
<protein>
    <recommendedName>
        <fullName evidence="4">Transposase</fullName>
    </recommendedName>
</protein>
<feature type="region of interest" description="Disordered" evidence="1">
    <location>
        <begin position="93"/>
        <end position="120"/>
    </location>
</feature>
<feature type="region of interest" description="Disordered" evidence="1">
    <location>
        <begin position="219"/>
        <end position="263"/>
    </location>
</feature>
<accession>A0AAP0JSI3</accession>
<proteinExistence type="predicted"/>
<comment type="caution">
    <text evidence="2">The sequence shown here is derived from an EMBL/GenBank/DDBJ whole genome shotgun (WGS) entry which is preliminary data.</text>
</comment>
<evidence type="ECO:0008006" key="4">
    <source>
        <dbReference type="Google" id="ProtNLM"/>
    </source>
</evidence>
<sequence length="415" mass="47132">MTKVFKRWMIPEGYCWKSVHRLIIKTNTGATLEDGMTRFPRISFERRTTKLAGIRYTALMHKLKKKRVQPVYVIDEAWRRYLEYLGERGLPCQSSQATANRNTEVEGPGPGPSKHDGGSVSFVTTQERLDRLRRRCRELTCATPDQSVDDEAVYLNVAGECPKGRVYGLGSLGRKKRRYADPGASTSEMPDMVPRAEFNVVAEQLRKVMEFMQSKDLGMNMDGAGLSQQQPPPPPAPPPHDQQQLSQIDPVDPPQQGDNVERETGLTVRPIIPILMTKKLLKLVVVVFPGEDSRMLLKFVSLFFKIVTQNLAVGRVETMSFSWITMYSLCRFHLHTLERICSRRYLALSWFGIARKEPREYALSPVVVLEMENHKIRDGYKNSVSKSETESETDNSVSDDSVSDSVSKSKWNRDG</sequence>
<dbReference type="EMBL" id="JBBNAE010000003">
    <property type="protein sequence ID" value="KAK9138152.1"/>
    <property type="molecule type" value="Genomic_DNA"/>
</dbReference>
<evidence type="ECO:0000256" key="1">
    <source>
        <dbReference type="SAM" id="MobiDB-lite"/>
    </source>
</evidence>
<name>A0AAP0JSI3_9MAGN</name>